<dbReference type="InterPro" id="IPR015943">
    <property type="entry name" value="WD40/YVTN_repeat-like_dom_sf"/>
</dbReference>
<dbReference type="Proteomes" id="UP000184114">
    <property type="component" value="Unassembled WGS sequence"/>
</dbReference>
<dbReference type="PANTHER" id="PTHR47197">
    <property type="entry name" value="PROTEIN NIRF"/>
    <property type="match status" value="1"/>
</dbReference>
<dbReference type="InterPro" id="IPR011045">
    <property type="entry name" value="N2O_reductase_N"/>
</dbReference>
<dbReference type="InterPro" id="IPR051200">
    <property type="entry name" value="Host-pathogen_enzymatic-act"/>
</dbReference>
<reference evidence="2" key="1">
    <citation type="submission" date="2016-11" db="EMBL/GenBank/DDBJ databases">
        <authorList>
            <person name="Varghese N."/>
            <person name="Submissions S."/>
        </authorList>
    </citation>
    <scope>NUCLEOTIDE SEQUENCE [LARGE SCALE GENOMIC DNA]</scope>
    <source>
        <strain evidence="2">DSM 18095</strain>
    </source>
</reference>
<gene>
    <name evidence="1" type="ORF">SAMN02745784_01981</name>
</gene>
<dbReference type="SUPFAM" id="SSF50974">
    <property type="entry name" value="Nitrous oxide reductase, N-terminal domain"/>
    <property type="match status" value="1"/>
</dbReference>
<dbReference type="Gene3D" id="2.130.10.10">
    <property type="entry name" value="YVTN repeat-like/Quinoprotein amine dehydrogenase"/>
    <property type="match status" value="2"/>
</dbReference>
<sequence length="306" mass="34610">MTYHKILIANTGEDSLTIIDESIYKTIFLSKLIEEKGDNWISEGNRLGPYDIEIGEKDDVYIANSYDNSIMKIDLQNIKLLGIIKVGKNPTCIKKFRNKIYVANSDSNSISIIDENTFSLIENISVGEKPTDIQIDEEGLKIFILNGNCYTINVLNLDTEKISSIILGNQPVKMVIEDKRLFVLSYVNNGISNYSNLSELKAEDYGTIMSIDLKGIFGDFVKIKGEELFYLSNMEDGYIYKIFIGEEVSISKIYLGGMPNNIKWDKQTKLYIANILDNKLTILDKSNNQIIDNIRVGKEPNGILLL</sequence>
<dbReference type="GeneID" id="90994496"/>
<name>A0A1M4WTJ8_9FIRM</name>
<dbReference type="PANTHER" id="PTHR47197:SF3">
    <property type="entry name" value="DIHYDRO-HEME D1 DEHYDROGENASE"/>
    <property type="match status" value="1"/>
</dbReference>
<dbReference type="InterPro" id="IPR011964">
    <property type="entry name" value="YVTN_b-propeller_repeat"/>
</dbReference>
<dbReference type="STRING" id="1123404.SAMN02745784_01981"/>
<protein>
    <submittedName>
        <fullName evidence="1">40-residue YVTN family beta-propeller repeat-containing protein</fullName>
    </submittedName>
</protein>
<evidence type="ECO:0000313" key="1">
    <source>
        <dbReference type="EMBL" id="SHE84530.1"/>
    </source>
</evidence>
<keyword evidence="2" id="KW-1185">Reference proteome</keyword>
<accession>A0A1M4WTJ8</accession>
<organism evidence="1 2">
    <name type="scientific">Tissierella praeacuta DSM 18095</name>
    <dbReference type="NCBI Taxonomy" id="1123404"/>
    <lineage>
        <taxon>Bacteria</taxon>
        <taxon>Bacillati</taxon>
        <taxon>Bacillota</taxon>
        <taxon>Tissierellia</taxon>
        <taxon>Tissierellales</taxon>
        <taxon>Tissierellaceae</taxon>
        <taxon>Tissierella</taxon>
    </lineage>
</organism>
<dbReference type="AlphaFoldDB" id="A0A1M4WTJ8"/>
<dbReference type="EMBL" id="FQTY01000008">
    <property type="protein sequence ID" value="SHE84530.1"/>
    <property type="molecule type" value="Genomic_DNA"/>
</dbReference>
<dbReference type="NCBIfam" id="TIGR02276">
    <property type="entry name" value="beta_rpt_yvtn"/>
    <property type="match status" value="2"/>
</dbReference>
<evidence type="ECO:0000313" key="2">
    <source>
        <dbReference type="Proteomes" id="UP000184114"/>
    </source>
</evidence>
<dbReference type="RefSeq" id="WP_072975942.1">
    <property type="nucleotide sequence ID" value="NZ_FQTY01000008.1"/>
</dbReference>
<proteinExistence type="predicted"/>